<keyword evidence="2" id="KW-0378">Hydrolase</keyword>
<organism evidence="5 6">
    <name type="scientific">Pseudopedobacter beijingensis</name>
    <dbReference type="NCBI Taxonomy" id="1207056"/>
    <lineage>
        <taxon>Bacteria</taxon>
        <taxon>Pseudomonadati</taxon>
        <taxon>Bacteroidota</taxon>
        <taxon>Sphingobacteriia</taxon>
        <taxon>Sphingobacteriales</taxon>
        <taxon>Sphingobacteriaceae</taxon>
        <taxon>Pseudopedobacter</taxon>
    </lineage>
</organism>
<accession>A0ABW4IDC5</accession>
<protein>
    <submittedName>
        <fullName evidence="5">Exonuclease domain-containing protein</fullName>
    </submittedName>
</protein>
<gene>
    <name evidence="5" type="ORF">ACFSAH_12725</name>
</gene>
<evidence type="ECO:0000256" key="1">
    <source>
        <dbReference type="ARBA" id="ARBA00022722"/>
    </source>
</evidence>
<dbReference type="RefSeq" id="WP_379663122.1">
    <property type="nucleotide sequence ID" value="NZ_JBHUDG010000019.1"/>
</dbReference>
<dbReference type="InterPro" id="IPR013520">
    <property type="entry name" value="Ribonucl_H"/>
</dbReference>
<dbReference type="GO" id="GO:0004527">
    <property type="term" value="F:exonuclease activity"/>
    <property type="evidence" value="ECO:0007669"/>
    <property type="project" value="UniProtKB-KW"/>
</dbReference>
<feature type="domain" description="Exonuclease" evidence="4">
    <location>
        <begin position="4"/>
        <end position="190"/>
    </location>
</feature>
<evidence type="ECO:0000256" key="2">
    <source>
        <dbReference type="ARBA" id="ARBA00022801"/>
    </source>
</evidence>
<keyword evidence="3 5" id="KW-0269">Exonuclease</keyword>
<proteinExistence type="predicted"/>
<dbReference type="CDD" id="cd06127">
    <property type="entry name" value="DEDDh"/>
    <property type="match status" value="1"/>
</dbReference>
<dbReference type="Gene3D" id="3.30.420.10">
    <property type="entry name" value="Ribonuclease H-like superfamily/Ribonuclease H"/>
    <property type="match status" value="1"/>
</dbReference>
<dbReference type="PANTHER" id="PTHR30231">
    <property type="entry name" value="DNA POLYMERASE III SUBUNIT EPSILON"/>
    <property type="match status" value="1"/>
</dbReference>
<dbReference type="SUPFAM" id="SSF53098">
    <property type="entry name" value="Ribonuclease H-like"/>
    <property type="match status" value="1"/>
</dbReference>
<reference evidence="6" key="1">
    <citation type="journal article" date="2019" name="Int. J. Syst. Evol. Microbiol.">
        <title>The Global Catalogue of Microorganisms (GCM) 10K type strain sequencing project: providing services to taxonomists for standard genome sequencing and annotation.</title>
        <authorList>
            <consortium name="The Broad Institute Genomics Platform"/>
            <consortium name="The Broad Institute Genome Sequencing Center for Infectious Disease"/>
            <person name="Wu L."/>
            <person name="Ma J."/>
        </authorList>
    </citation>
    <scope>NUCLEOTIDE SEQUENCE [LARGE SCALE GENOMIC DNA]</scope>
    <source>
        <strain evidence="6">CCUG 53762</strain>
    </source>
</reference>
<name>A0ABW4IDC5_9SPHI</name>
<sequence length="209" mass="24848">MKDYLIFIDTETSGLPKKWDSPYSNLDNWPFAIQIAWIIFDKDGKEIKRENHYIFEEEFTIDKSSQKIHGITLDFLREYGIKRKPVLRKLAYDIKKYNPLIIGHFIELDLHILNVDFKRAGLKHFIAKSNLFCTMLNSRKYAKNPQYRFLRLPALYKYLFGEDPNNMHNALTDAEVTAKCFFELVKQGEIDEEDITQQQAYFIEHIKQL</sequence>
<dbReference type="InterPro" id="IPR036397">
    <property type="entry name" value="RNaseH_sf"/>
</dbReference>
<dbReference type="SMART" id="SM00479">
    <property type="entry name" value="EXOIII"/>
    <property type="match status" value="1"/>
</dbReference>
<dbReference type="Pfam" id="PF00929">
    <property type="entry name" value="RNase_T"/>
    <property type="match status" value="1"/>
</dbReference>
<evidence type="ECO:0000259" key="4">
    <source>
        <dbReference type="SMART" id="SM00479"/>
    </source>
</evidence>
<evidence type="ECO:0000313" key="5">
    <source>
        <dbReference type="EMBL" id="MFD1630746.1"/>
    </source>
</evidence>
<evidence type="ECO:0000256" key="3">
    <source>
        <dbReference type="ARBA" id="ARBA00022839"/>
    </source>
</evidence>
<evidence type="ECO:0000313" key="6">
    <source>
        <dbReference type="Proteomes" id="UP001597118"/>
    </source>
</evidence>
<dbReference type="EMBL" id="JBHUDG010000019">
    <property type="protein sequence ID" value="MFD1630746.1"/>
    <property type="molecule type" value="Genomic_DNA"/>
</dbReference>
<keyword evidence="1" id="KW-0540">Nuclease</keyword>
<comment type="caution">
    <text evidence="5">The sequence shown here is derived from an EMBL/GenBank/DDBJ whole genome shotgun (WGS) entry which is preliminary data.</text>
</comment>
<dbReference type="InterPro" id="IPR012337">
    <property type="entry name" value="RNaseH-like_sf"/>
</dbReference>
<dbReference type="PANTHER" id="PTHR30231:SF4">
    <property type="entry name" value="PROTEIN NEN2"/>
    <property type="match status" value="1"/>
</dbReference>
<keyword evidence="6" id="KW-1185">Reference proteome</keyword>
<dbReference type="Proteomes" id="UP001597118">
    <property type="component" value="Unassembled WGS sequence"/>
</dbReference>